<feature type="compositionally biased region" description="Basic and acidic residues" evidence="1">
    <location>
        <begin position="1"/>
        <end position="29"/>
    </location>
</feature>
<evidence type="ECO:0000256" key="1">
    <source>
        <dbReference type="SAM" id="MobiDB-lite"/>
    </source>
</evidence>
<evidence type="ECO:0000313" key="2">
    <source>
        <dbReference type="EMBL" id="AOZ48348.1"/>
    </source>
</evidence>
<name>A0ABN4U688_9ACTN</name>
<gene>
    <name evidence="2" type="ORF">A8L58_10725</name>
</gene>
<accession>A0ABN4U688</accession>
<proteinExistence type="predicted"/>
<organism evidence="2 3">
    <name type="scientific">Acidipropionibacterium acidipropionici</name>
    <dbReference type="NCBI Taxonomy" id="1748"/>
    <lineage>
        <taxon>Bacteria</taxon>
        <taxon>Bacillati</taxon>
        <taxon>Actinomycetota</taxon>
        <taxon>Actinomycetes</taxon>
        <taxon>Propionibacteriales</taxon>
        <taxon>Propionibacteriaceae</taxon>
        <taxon>Acidipropionibacterium</taxon>
    </lineage>
</organism>
<sequence length="200" mass="22970">MEQLSNDKEYQARERKAEKERAQRERDLAEAESPILADLRDVGYDVTSIYFLSTKYENYSAALPVIFRHLERGGYPGSIMGHLARLMGAKEARPYWDQLRGLYETHTTETQLCDGLADALGRSAGKEQFAGLVELLRDDSRDGVRVMFIPDIIRIGREQGWKVVESVADDPVLGKEASYRLHQRDLRRRAKARRDARRNT</sequence>
<protein>
    <submittedName>
        <fullName evidence="2">Uncharacterized protein</fullName>
    </submittedName>
</protein>
<reference evidence="2 3" key="1">
    <citation type="journal article" date="2016" name="Plant Dis.">
        <title>Improved production of propionic acid using genome shuffling.</title>
        <authorList>
            <person name="Luna-Flores C.H."/>
            <person name="Palfreyman R.W."/>
            <person name="Kromer J.O."/>
            <person name="Nielsen L.K."/>
            <person name="Marcellin E."/>
        </authorList>
    </citation>
    <scope>NUCLEOTIDE SEQUENCE [LARGE SCALE GENOMIC DNA]</scope>
    <source>
        <strain evidence="2 3">F3E8</strain>
    </source>
</reference>
<dbReference type="Proteomes" id="UP000178666">
    <property type="component" value="Chromosome"/>
</dbReference>
<dbReference type="EMBL" id="CP015970">
    <property type="protein sequence ID" value="AOZ48348.1"/>
    <property type="molecule type" value="Genomic_DNA"/>
</dbReference>
<feature type="region of interest" description="Disordered" evidence="1">
    <location>
        <begin position="1"/>
        <end position="30"/>
    </location>
</feature>
<evidence type="ECO:0000313" key="3">
    <source>
        <dbReference type="Proteomes" id="UP000178666"/>
    </source>
</evidence>
<keyword evidence="3" id="KW-1185">Reference proteome</keyword>